<dbReference type="EC" id="2.3.1.28" evidence="2"/>
<dbReference type="PIRSF" id="PIRSF000440">
    <property type="entry name" value="CAT"/>
    <property type="match status" value="1"/>
</dbReference>
<dbReference type="Pfam" id="PF00302">
    <property type="entry name" value="CAT"/>
    <property type="match status" value="1"/>
</dbReference>
<dbReference type="SMART" id="SM01059">
    <property type="entry name" value="CAT"/>
    <property type="match status" value="1"/>
</dbReference>
<proteinExistence type="predicted"/>
<evidence type="ECO:0000313" key="3">
    <source>
        <dbReference type="Proteomes" id="UP000032266"/>
    </source>
</evidence>
<dbReference type="STRING" id="1445510.YC6258_04968"/>
<dbReference type="Proteomes" id="UP000032266">
    <property type="component" value="Chromosome"/>
</dbReference>
<dbReference type="InterPro" id="IPR001707">
    <property type="entry name" value="Cmp_AcTrfase"/>
</dbReference>
<gene>
    <name evidence="2" type="ORF">YC6258_04968</name>
</gene>
<dbReference type="AlphaFoldDB" id="A0A0C5VCC8"/>
<dbReference type="PANTHER" id="PTHR38474:SF1">
    <property type="entry name" value="SLR0299 PROTEIN"/>
    <property type="match status" value="1"/>
</dbReference>
<dbReference type="InterPro" id="IPR023213">
    <property type="entry name" value="CAT-like_dom_sf"/>
</dbReference>
<dbReference type="EMBL" id="CP007142">
    <property type="protein sequence ID" value="AJQ97000.1"/>
    <property type="molecule type" value="Genomic_DNA"/>
</dbReference>
<evidence type="ECO:0000313" key="2">
    <source>
        <dbReference type="EMBL" id="AJQ97000.1"/>
    </source>
</evidence>
<dbReference type="PANTHER" id="PTHR38474">
    <property type="entry name" value="SLR0299 PROTEIN"/>
    <property type="match status" value="1"/>
</dbReference>
<keyword evidence="3" id="KW-1185">Reference proteome</keyword>
<organism evidence="2 3">
    <name type="scientific">Gynuella sunshinyii YC6258</name>
    <dbReference type="NCBI Taxonomy" id="1445510"/>
    <lineage>
        <taxon>Bacteria</taxon>
        <taxon>Pseudomonadati</taxon>
        <taxon>Pseudomonadota</taxon>
        <taxon>Gammaproteobacteria</taxon>
        <taxon>Oceanospirillales</taxon>
        <taxon>Saccharospirillaceae</taxon>
        <taxon>Gynuella</taxon>
    </lineage>
</organism>
<dbReference type="HOGENOM" id="CLU_093121_0_0_6"/>
<dbReference type="Gene3D" id="3.30.559.10">
    <property type="entry name" value="Chloramphenicol acetyltransferase-like domain"/>
    <property type="match status" value="1"/>
</dbReference>
<feature type="active site" description="Proton acceptor" evidence="1">
    <location>
        <position position="184"/>
    </location>
</feature>
<reference evidence="2 3" key="1">
    <citation type="submission" date="2014-01" db="EMBL/GenBank/DDBJ databases">
        <title>Full genme sequencing of cellulolytic bacterium Gynuella sunshinyii YC6258T gen. nov., sp. nov.</title>
        <authorList>
            <person name="Khan H."/>
            <person name="Chung E.J."/>
            <person name="Chung Y.R."/>
        </authorList>
    </citation>
    <scope>NUCLEOTIDE SEQUENCE [LARGE SCALE GENOMIC DNA]</scope>
    <source>
        <strain evidence="2 3">YC6258</strain>
    </source>
</reference>
<evidence type="ECO:0000256" key="1">
    <source>
        <dbReference type="PIRSR" id="PIRSR000440-1"/>
    </source>
</evidence>
<dbReference type="PATRIC" id="fig|1445510.3.peg.4929"/>
<dbReference type="SUPFAM" id="SSF52777">
    <property type="entry name" value="CoA-dependent acyltransferases"/>
    <property type="match status" value="1"/>
</dbReference>
<dbReference type="RefSeq" id="WP_044618876.1">
    <property type="nucleotide sequence ID" value="NZ_CP007142.1"/>
</dbReference>
<sequence length="207" mass="24113">MQYIDLEQWPRYQHFKLFKDFDFPHFNLSANVDITRYLAMVKKQNYSFTLAMVHLLTHAANLRTDFRLRIEGEKVVEYDAVHPSITMQTGGDLFSYCRLEYSDQLNRFIADSNTRVDTVKANPTVTFSSRLDLLYITSIPWVSFTSLKHPAHRNPQDSIPRLAFGKYFRTGDQVMMPLSVQVHHGLMDGIHVGQYYQTVQELLDQDG</sequence>
<dbReference type="KEGG" id="gsn:YC6258_04968"/>
<accession>A0A0C5VCC8</accession>
<dbReference type="GO" id="GO:0008811">
    <property type="term" value="F:chloramphenicol O-acetyltransferase activity"/>
    <property type="evidence" value="ECO:0007669"/>
    <property type="project" value="UniProtKB-EC"/>
</dbReference>
<keyword evidence="2" id="KW-0012">Acyltransferase</keyword>
<name>A0A0C5VCC8_9GAMM</name>
<keyword evidence="2" id="KW-0808">Transferase</keyword>
<protein>
    <submittedName>
        <fullName evidence="2">Chloramphenicol O-acetyltransferase</fullName>
        <ecNumber evidence="2">2.3.1.28</ecNumber>
    </submittedName>
</protein>